<dbReference type="PANTHER" id="PTHR48106:SF13">
    <property type="entry name" value="QUINONE OXIDOREDUCTASE-RELATED"/>
    <property type="match status" value="1"/>
</dbReference>
<dbReference type="AlphaFoldDB" id="W0RQT2"/>
<dbReference type="PATRIC" id="fig|861299.3.peg.5571"/>
<reference evidence="4 5" key="1">
    <citation type="journal article" date="2014" name="Genome Announc.">
        <title>Genome Sequence and Methylome of Soil Bacterium Gemmatirosa kalamazoonensis KBS708T, a Member of the Rarely Cultivated Gemmatimonadetes Phylum.</title>
        <authorList>
            <person name="Debruyn J.M."/>
            <person name="Radosevich M."/>
            <person name="Wommack K.E."/>
            <person name="Polson S.W."/>
            <person name="Hauser L.J."/>
            <person name="Fawaz M.N."/>
            <person name="Korlach J."/>
            <person name="Tsai Y.C."/>
        </authorList>
    </citation>
    <scope>NUCLEOTIDE SEQUENCE [LARGE SCALE GENOMIC DNA]</scope>
    <source>
        <strain evidence="4 5">KBS708</strain>
        <plasmid evidence="5">Plasmid 1</plasmid>
    </source>
</reference>
<dbReference type="GO" id="GO:0035925">
    <property type="term" value="F:mRNA 3'-UTR AU-rich region binding"/>
    <property type="evidence" value="ECO:0007669"/>
    <property type="project" value="TreeGrafter"/>
</dbReference>
<dbReference type="Pfam" id="PF00107">
    <property type="entry name" value="ADH_zinc_N"/>
    <property type="match status" value="1"/>
</dbReference>
<organism evidence="4 5">
    <name type="scientific">Gemmatirosa kalamazoonensis</name>
    <dbReference type="NCBI Taxonomy" id="861299"/>
    <lineage>
        <taxon>Bacteria</taxon>
        <taxon>Pseudomonadati</taxon>
        <taxon>Gemmatimonadota</taxon>
        <taxon>Gemmatimonadia</taxon>
        <taxon>Gemmatimonadales</taxon>
        <taxon>Gemmatimonadaceae</taxon>
        <taxon>Gemmatirosa</taxon>
    </lineage>
</organism>
<protein>
    <submittedName>
        <fullName evidence="4">Alcohol dehydrogenase zinc-binding domain protein</fullName>
    </submittedName>
</protein>
<geneLocation type="plasmid" evidence="4 5">
    <name>1</name>
</geneLocation>
<dbReference type="InterPro" id="IPR020843">
    <property type="entry name" value="ER"/>
</dbReference>
<sequence length="322" mass="33538">MRAIRVHAPGEAEAMRLEEAADPTPGPGEAVVRLEAIGVNFIDVYRRKGLYPQPLPFTPGSEGAGTVVAVAPDVTTVRVGDRVASESLVGAYAELAAAPAARLVALPHGVDTRTGAAVMLQGLTAHYLATSTYPLQPGDACLVHAGAGGVGLLLCQIASRRGARVIATVSTAEKEALARAAGAHDVIRYTEQDFVAEVKRRTGGAGVPVVYDSVGRTTFDGSLDCLARRGMLVLFGQSSGPVPPVDPQILNRKGSLFLTRPTLAHYTATRDELVARADELLGWVADGSLDVRVGATFPLADAADAHRALEGRATTGKVLLIP</sequence>
<accession>W0RQT2</accession>
<dbReference type="InterPro" id="IPR013154">
    <property type="entry name" value="ADH-like_N"/>
</dbReference>
<dbReference type="Pfam" id="PF08240">
    <property type="entry name" value="ADH_N"/>
    <property type="match status" value="1"/>
</dbReference>
<dbReference type="InParanoid" id="W0RQT2"/>
<evidence type="ECO:0000313" key="4">
    <source>
        <dbReference type="EMBL" id="AHG93071.1"/>
    </source>
</evidence>
<evidence type="ECO:0000256" key="2">
    <source>
        <dbReference type="ARBA" id="ARBA00023002"/>
    </source>
</evidence>
<dbReference type="OrthoDB" id="9805883at2"/>
<dbReference type="Gene3D" id="3.90.180.10">
    <property type="entry name" value="Medium-chain alcohol dehydrogenases, catalytic domain"/>
    <property type="match status" value="1"/>
</dbReference>
<keyword evidence="2" id="KW-0560">Oxidoreductase</keyword>
<dbReference type="EMBL" id="CP007129">
    <property type="protein sequence ID" value="AHG93071.1"/>
    <property type="molecule type" value="Genomic_DNA"/>
</dbReference>
<dbReference type="RefSeq" id="WP_025414381.1">
    <property type="nucleotide sequence ID" value="NZ_CP007129.1"/>
</dbReference>
<dbReference type="SUPFAM" id="SSF50129">
    <property type="entry name" value="GroES-like"/>
    <property type="match status" value="1"/>
</dbReference>
<feature type="domain" description="Enoyl reductase (ER)" evidence="3">
    <location>
        <begin position="10"/>
        <end position="320"/>
    </location>
</feature>
<dbReference type="InterPro" id="IPR047618">
    <property type="entry name" value="QOR-like"/>
</dbReference>
<dbReference type="PANTHER" id="PTHR48106">
    <property type="entry name" value="QUINONE OXIDOREDUCTASE PIG3-RELATED"/>
    <property type="match status" value="1"/>
</dbReference>
<dbReference type="SUPFAM" id="SSF51735">
    <property type="entry name" value="NAD(P)-binding Rossmann-fold domains"/>
    <property type="match status" value="1"/>
</dbReference>
<dbReference type="PROSITE" id="PS01162">
    <property type="entry name" value="QOR_ZETA_CRYSTAL"/>
    <property type="match status" value="1"/>
</dbReference>
<dbReference type="InterPro" id="IPR011032">
    <property type="entry name" value="GroES-like_sf"/>
</dbReference>
<proteinExistence type="predicted"/>
<dbReference type="HOGENOM" id="CLU_026673_3_1_0"/>
<evidence type="ECO:0000256" key="1">
    <source>
        <dbReference type="ARBA" id="ARBA00022857"/>
    </source>
</evidence>
<keyword evidence="1" id="KW-0521">NADP</keyword>
<dbReference type="Proteomes" id="UP000019151">
    <property type="component" value="Plasmid 1"/>
</dbReference>
<dbReference type="SMART" id="SM00829">
    <property type="entry name" value="PKS_ER"/>
    <property type="match status" value="1"/>
</dbReference>
<gene>
    <name evidence="4" type="ORF">J421_5536</name>
</gene>
<dbReference type="InterPro" id="IPR036291">
    <property type="entry name" value="NAD(P)-bd_dom_sf"/>
</dbReference>
<name>W0RQT2_9BACT</name>
<dbReference type="InterPro" id="IPR002364">
    <property type="entry name" value="Quin_OxRdtase/zeta-crystal_CS"/>
</dbReference>
<dbReference type="Gene3D" id="3.40.50.720">
    <property type="entry name" value="NAD(P)-binding Rossmann-like Domain"/>
    <property type="match status" value="1"/>
</dbReference>
<keyword evidence="5" id="KW-1185">Reference proteome</keyword>
<dbReference type="InterPro" id="IPR013149">
    <property type="entry name" value="ADH-like_C"/>
</dbReference>
<dbReference type="FunFam" id="3.40.50.720:FF:000053">
    <property type="entry name" value="Quinone oxidoreductase 1"/>
    <property type="match status" value="1"/>
</dbReference>
<evidence type="ECO:0000313" key="5">
    <source>
        <dbReference type="Proteomes" id="UP000019151"/>
    </source>
</evidence>
<dbReference type="GO" id="GO:0003960">
    <property type="term" value="F:quinone reductase (NADPH) activity"/>
    <property type="evidence" value="ECO:0007669"/>
    <property type="project" value="InterPro"/>
</dbReference>
<evidence type="ECO:0000259" key="3">
    <source>
        <dbReference type="SMART" id="SM00829"/>
    </source>
</evidence>
<dbReference type="GO" id="GO:0005829">
    <property type="term" value="C:cytosol"/>
    <property type="evidence" value="ECO:0007669"/>
    <property type="project" value="TreeGrafter"/>
</dbReference>
<dbReference type="CDD" id="cd05286">
    <property type="entry name" value="QOR2"/>
    <property type="match status" value="1"/>
</dbReference>
<keyword evidence="4" id="KW-0614">Plasmid</keyword>
<dbReference type="KEGG" id="gba:J421_5536"/>
<dbReference type="GO" id="GO:0008270">
    <property type="term" value="F:zinc ion binding"/>
    <property type="evidence" value="ECO:0007669"/>
    <property type="project" value="InterPro"/>
</dbReference>
<dbReference type="GO" id="GO:0070402">
    <property type="term" value="F:NADPH binding"/>
    <property type="evidence" value="ECO:0007669"/>
    <property type="project" value="TreeGrafter"/>
</dbReference>